<dbReference type="PANTHER" id="PTHR21649">
    <property type="entry name" value="CHLOROPHYLL A/B BINDING PROTEIN"/>
    <property type="match status" value="1"/>
</dbReference>
<dbReference type="SUPFAM" id="SSF103511">
    <property type="entry name" value="Chlorophyll a-b binding protein"/>
    <property type="match status" value="1"/>
</dbReference>
<dbReference type="GO" id="GO:0009523">
    <property type="term" value="C:photosystem II"/>
    <property type="evidence" value="ECO:0007669"/>
    <property type="project" value="UniProtKB-KW"/>
</dbReference>
<dbReference type="GO" id="GO:0016168">
    <property type="term" value="F:chlorophyll binding"/>
    <property type="evidence" value="ECO:0007669"/>
    <property type="project" value="UniProtKB-KW"/>
</dbReference>
<dbReference type="GO" id="GO:0009522">
    <property type="term" value="C:photosystem I"/>
    <property type="evidence" value="ECO:0007669"/>
    <property type="project" value="UniProtKB-KW"/>
</dbReference>
<evidence type="ECO:0000313" key="9">
    <source>
        <dbReference type="EMBL" id="DAA05920.1"/>
    </source>
</evidence>
<feature type="binding site" description="axial binding residue" evidence="7">
    <location>
        <position position="82"/>
    </location>
    <ligand>
        <name>chlorophyll b</name>
        <dbReference type="ChEBI" id="CHEBI:61721"/>
        <label>1</label>
    </ligand>
    <ligandPart>
        <name>Mg</name>
        <dbReference type="ChEBI" id="CHEBI:25107"/>
    </ligandPart>
</feature>
<evidence type="ECO:0000256" key="6">
    <source>
        <dbReference type="ARBA" id="ARBA00022991"/>
    </source>
</evidence>
<dbReference type="Pfam" id="PF00504">
    <property type="entry name" value="Chloroa_b-bind"/>
    <property type="match status" value="1"/>
</dbReference>
<keyword evidence="8" id="KW-0603">Photosystem I</keyword>
<evidence type="ECO:0000256" key="2">
    <source>
        <dbReference type="ARBA" id="ARBA00022494"/>
    </source>
</evidence>
<comment type="subcellular location">
    <subcellularLocation>
        <location evidence="1 8">Plastid</location>
        <location evidence="1 8">Chloroplast thylakoid membrane</location>
    </subcellularLocation>
</comment>
<feature type="binding site" description="axial binding residue" evidence="7">
    <location>
        <position position="157"/>
    </location>
    <ligand>
        <name>chlorophyll b</name>
        <dbReference type="ChEBI" id="CHEBI:61721"/>
        <label>1</label>
    </ligand>
    <ligandPart>
        <name>Mg</name>
        <dbReference type="ChEBI" id="CHEBI:25107"/>
    </ligandPart>
</feature>
<feature type="binding site" evidence="7">
    <location>
        <position position="219"/>
    </location>
    <ligand>
        <name>chlorophyll a</name>
        <dbReference type="ChEBI" id="CHEBI:58416"/>
        <label>1</label>
    </ligand>
</feature>
<dbReference type="Gene3D" id="1.10.3460.10">
    <property type="entry name" value="Chlorophyll a/b binding protein domain"/>
    <property type="match status" value="1"/>
</dbReference>
<evidence type="ECO:0000256" key="1">
    <source>
        <dbReference type="ARBA" id="ARBA00004334"/>
    </source>
</evidence>
<keyword evidence="5 8" id="KW-0934">Plastid</keyword>
<protein>
    <recommendedName>
        <fullName evidence="8">Chlorophyll a-b binding protein, chloroplastic</fullName>
    </recommendedName>
</protein>
<dbReference type="InterPro" id="IPR001344">
    <property type="entry name" value="Chloro_AB-bd_pln"/>
</dbReference>
<keyword evidence="2 7" id="KW-0148">Chlorophyll</keyword>
<feature type="binding site" evidence="7">
    <location>
        <position position="64"/>
    </location>
    <ligand>
        <name>chlorophyll a</name>
        <dbReference type="ChEBI" id="CHEBI:58416"/>
        <label>1</label>
    </ligand>
</feature>
<organism evidence="9">
    <name type="scientific">Mesostigma viride</name>
    <name type="common">Green alga</name>
    <dbReference type="NCBI Taxonomy" id="41882"/>
    <lineage>
        <taxon>Eukaryota</taxon>
        <taxon>Viridiplantae</taxon>
        <taxon>Streptophyta</taxon>
        <taxon>Mesostigmatophyceae</taxon>
        <taxon>Mesostigmatales</taxon>
        <taxon>Mesostigmataceae</taxon>
        <taxon>Mesostigma</taxon>
    </lineage>
</organism>
<feature type="binding site" evidence="7">
    <location>
        <position position="186"/>
    </location>
    <ligand>
        <name>chlorophyll a</name>
        <dbReference type="ChEBI" id="CHEBI:58416"/>
        <label>1</label>
    </ligand>
</feature>
<sequence>MIQASTFLGSKVASVARATPAKAQAKFVVSASSNRPVWFPGNAPRAWLDGSLPGDFGYDPLGLSSDPQVLKWMVQAELQNARWAMLGVAGMLGADLANKVGLPAAVQWYEAPLVDYQADWKTLLVVQLVLHAWVEGRRWADFHSPGSANADPFGNSLPSTATTGYPGGPFDPLGFSKGNLPELKLKEIKNGRLAMVASLGLFVQYSATGASPLDNLAAHLADPGHANIFALDKSGLYN</sequence>
<keyword evidence="3 8" id="KW-0150">Chloroplast</keyword>
<evidence type="ECO:0000256" key="3">
    <source>
        <dbReference type="ARBA" id="ARBA00022528"/>
    </source>
</evidence>
<evidence type="ECO:0000256" key="5">
    <source>
        <dbReference type="ARBA" id="ARBA00022640"/>
    </source>
</evidence>
<evidence type="ECO:0000256" key="4">
    <source>
        <dbReference type="ARBA" id="ARBA00022531"/>
    </source>
</evidence>
<dbReference type="AlphaFoldDB" id="A4QPL7"/>
<feature type="binding site" evidence="7">
    <location>
        <position position="77"/>
    </location>
    <ligand>
        <name>chlorophyll a</name>
        <dbReference type="ChEBI" id="CHEBI:58416"/>
        <label>1</label>
    </ligand>
</feature>
<proteinExistence type="evidence at transcript level"/>
<feature type="binding site" evidence="7">
    <location>
        <position position="204"/>
    </location>
    <ligand>
        <name>chlorophyll a</name>
        <dbReference type="ChEBI" id="CHEBI:58416"/>
        <label>1</label>
    </ligand>
</feature>
<feature type="binding site" evidence="7">
    <location>
        <position position="187"/>
    </location>
    <ligand>
        <name>chlorophyll a</name>
        <dbReference type="ChEBI" id="CHEBI:58416"/>
        <label>1</label>
    </ligand>
</feature>
<keyword evidence="4 8" id="KW-0602">Photosynthesis</keyword>
<comment type="similarity">
    <text evidence="8">Belongs to the light-harvesting chlorophyll a/b-binding (LHC) protein family.</text>
</comment>
<dbReference type="GO" id="GO:0009765">
    <property type="term" value="P:photosynthesis, light harvesting"/>
    <property type="evidence" value="ECO:0007669"/>
    <property type="project" value="InterPro"/>
</dbReference>
<feature type="binding site" evidence="7">
    <location>
        <position position="190"/>
    </location>
    <ligand>
        <name>chlorophyll a</name>
        <dbReference type="ChEBI" id="CHEBI:58416"/>
        <label>1</label>
    </ligand>
</feature>
<reference evidence="9" key="1">
    <citation type="journal article" date="2007" name="Plant Physiol.">
        <title>Tracing the evolution of the light-harvesting antennae in chlorophyll a/b-containing organisms.</title>
        <authorList>
            <person name="Koziol A.G."/>
            <person name="Borza T."/>
            <person name="Ishida K."/>
            <person name="Keeling P."/>
            <person name="Lee R.W."/>
            <person name="Durnford D.G."/>
        </authorList>
    </citation>
    <scope>NUCLEOTIDE SEQUENCE</scope>
</reference>
<evidence type="ECO:0000256" key="8">
    <source>
        <dbReference type="RuleBase" id="RU363080"/>
    </source>
</evidence>
<dbReference type="InterPro" id="IPR022796">
    <property type="entry name" value="Chloroa_b-bind"/>
</dbReference>
<evidence type="ECO:0000256" key="7">
    <source>
        <dbReference type="PIRSR" id="PIRSR601344-1"/>
    </source>
</evidence>
<keyword evidence="8" id="KW-0793">Thylakoid</keyword>
<keyword evidence="6 8" id="KW-0157">Chromophore</keyword>
<dbReference type="GO" id="GO:0009535">
    <property type="term" value="C:chloroplast thylakoid membrane"/>
    <property type="evidence" value="ECO:0007669"/>
    <property type="project" value="UniProtKB-SubCell"/>
</dbReference>
<keyword evidence="8" id="KW-0604">Photosystem II</keyword>
<comment type="function">
    <text evidence="8">The light-harvesting complex (LHC) functions as a light receptor, it captures and delivers excitation energy to photosystems with which it is closely associated.</text>
</comment>
<name>A4QPL7_MESVI</name>
<accession>A4QPL7</accession>
<feature type="binding site" evidence="7">
    <location>
        <position position="192"/>
    </location>
    <ligand>
        <name>chlorophyll a</name>
        <dbReference type="ChEBI" id="CHEBI:58416"/>
        <label>1</label>
    </ligand>
</feature>
<dbReference type="EMBL" id="BK006017">
    <property type="protein sequence ID" value="DAA05920.1"/>
    <property type="molecule type" value="mRNA"/>
</dbReference>